<dbReference type="GO" id="GO:0051537">
    <property type="term" value="F:2 iron, 2 sulfur cluster binding"/>
    <property type="evidence" value="ECO:0007669"/>
    <property type="project" value="InterPro"/>
</dbReference>
<comment type="caution">
    <text evidence="2">The sequence shown here is derived from an EMBL/GenBank/DDBJ whole genome shotgun (WGS) entry which is preliminary data.</text>
</comment>
<sequence>MNDVMRGAALAPEYSQLLADFPRFSADVMPHDGAAEWHLSTEAVAAGIEAGRRLFPMPEVEVDTRFQAQLWWWSMCGALVGPSLACVLVSDRVPVWQWSSWFTFLRDDYWVGFQAQQFESISAEDADELKDSGEALAHFLEPLAQVVGEVGEIKPAPLWAVAADAVANAAISAGNELMEPWRGALIGKHVVEGIQRVHKVPLPRFMDSCGGEVRPWDEAAAESGEEPDFDVVTHLERATCCMIYHSPDADLCVSCPKRSREERHQLWARY</sequence>
<evidence type="ECO:0000313" key="2">
    <source>
        <dbReference type="EMBL" id="MEO3716242.1"/>
    </source>
</evidence>
<accession>A0AAW9SI59</accession>
<proteinExistence type="predicted"/>
<feature type="domain" description="Ferric siderophore reductase C-terminal" evidence="1">
    <location>
        <begin position="237"/>
        <end position="257"/>
    </location>
</feature>
<dbReference type="Pfam" id="PF11575">
    <property type="entry name" value="FhuF_C"/>
    <property type="match status" value="1"/>
</dbReference>
<dbReference type="EMBL" id="JASOOY020000004">
    <property type="protein sequence ID" value="MEO3716242.1"/>
    <property type="molecule type" value="Genomic_DNA"/>
</dbReference>
<dbReference type="AlphaFoldDB" id="A0AAW9SI59"/>
<gene>
    <name evidence="2" type="ORF">QP460_001370</name>
</gene>
<evidence type="ECO:0000313" key="3">
    <source>
        <dbReference type="Proteomes" id="UP001223646"/>
    </source>
</evidence>
<reference evidence="2" key="1">
    <citation type="submission" date="2023-05" db="EMBL/GenBank/DDBJ databases">
        <authorList>
            <person name="Du J."/>
        </authorList>
    </citation>
    <scope>NUCLEOTIDE SEQUENCE</scope>
    <source>
        <strain evidence="2">UMB1064</strain>
    </source>
</reference>
<dbReference type="RefSeq" id="WP_070601568.1">
    <property type="nucleotide sequence ID" value="NZ_JAFJMG010000011.1"/>
</dbReference>
<name>A0AAW9SI59_CORAY</name>
<protein>
    <submittedName>
        <fullName evidence="2">(2Fe-2S)-binding protein</fullName>
    </submittedName>
</protein>
<reference evidence="2" key="2">
    <citation type="submission" date="2024-05" db="EMBL/GenBank/DDBJ databases">
        <authorList>
            <person name="Wolfe A."/>
        </authorList>
    </citation>
    <scope>NUCLEOTIDE SEQUENCE</scope>
    <source>
        <strain evidence="2">UMB1064</strain>
    </source>
</reference>
<organism evidence="2 3">
    <name type="scientific">Corynebacterium amycolatum</name>
    <dbReference type="NCBI Taxonomy" id="43765"/>
    <lineage>
        <taxon>Bacteria</taxon>
        <taxon>Bacillati</taxon>
        <taxon>Actinomycetota</taxon>
        <taxon>Actinomycetes</taxon>
        <taxon>Mycobacteriales</taxon>
        <taxon>Corynebacteriaceae</taxon>
        <taxon>Corynebacterium</taxon>
    </lineage>
</organism>
<dbReference type="Proteomes" id="UP001223646">
    <property type="component" value="Unassembled WGS sequence"/>
</dbReference>
<dbReference type="InterPro" id="IPR024726">
    <property type="entry name" value="FhuF_C"/>
</dbReference>
<evidence type="ECO:0000259" key="1">
    <source>
        <dbReference type="Pfam" id="PF11575"/>
    </source>
</evidence>